<evidence type="ECO:0000256" key="4">
    <source>
        <dbReference type="ARBA" id="ARBA00001964"/>
    </source>
</evidence>
<dbReference type="PROSITE" id="PS00802">
    <property type="entry name" value="TRANSKETOLASE_2"/>
    <property type="match status" value="1"/>
</dbReference>
<comment type="subunit">
    <text evidence="6">Homodimer.</text>
</comment>
<accession>A0A543IU42</accession>
<dbReference type="SUPFAM" id="SSF52518">
    <property type="entry name" value="Thiamin diphosphate-binding fold (THDP-binding)"/>
    <property type="match status" value="2"/>
</dbReference>
<feature type="domain" description="Transketolase-like pyrimidine-binding" evidence="12">
    <location>
        <begin position="306"/>
        <end position="469"/>
    </location>
</feature>
<dbReference type="CDD" id="cd02012">
    <property type="entry name" value="TPP_TK"/>
    <property type="match status" value="1"/>
</dbReference>
<organism evidence="13 14">
    <name type="scientific">Thermopolyspora flexuosa</name>
    <dbReference type="NCBI Taxonomy" id="103836"/>
    <lineage>
        <taxon>Bacteria</taxon>
        <taxon>Bacillati</taxon>
        <taxon>Actinomycetota</taxon>
        <taxon>Actinomycetes</taxon>
        <taxon>Streptosporangiales</taxon>
        <taxon>Streptosporangiaceae</taxon>
        <taxon>Thermopolyspora</taxon>
    </lineage>
</organism>
<evidence type="ECO:0000256" key="8">
    <source>
        <dbReference type="ARBA" id="ARBA00022723"/>
    </source>
</evidence>
<keyword evidence="10" id="KW-0460">Magnesium</keyword>
<keyword evidence="8" id="KW-0479">Metal-binding</keyword>
<comment type="caution">
    <text evidence="13">The sequence shown here is derived from an EMBL/GenBank/DDBJ whole genome shotgun (WGS) entry which is preliminary data.</text>
</comment>
<dbReference type="InterPro" id="IPR051424">
    <property type="entry name" value="Transketolase-like"/>
</dbReference>
<dbReference type="GO" id="GO:0005737">
    <property type="term" value="C:cytoplasm"/>
    <property type="evidence" value="ECO:0007669"/>
    <property type="project" value="UniProtKB-ARBA"/>
</dbReference>
<proteinExistence type="inferred from homology"/>
<dbReference type="InterPro" id="IPR005475">
    <property type="entry name" value="Transketolase-like_Pyr-bd"/>
</dbReference>
<dbReference type="InterPro" id="IPR029061">
    <property type="entry name" value="THDP-binding"/>
</dbReference>
<dbReference type="InterPro" id="IPR009014">
    <property type="entry name" value="Transketo_C/PFOR_II"/>
</dbReference>
<evidence type="ECO:0000256" key="1">
    <source>
        <dbReference type="ARBA" id="ARBA00001913"/>
    </source>
</evidence>
<keyword evidence="14" id="KW-1185">Reference proteome</keyword>
<dbReference type="InterPro" id="IPR033248">
    <property type="entry name" value="Transketolase_C"/>
</dbReference>
<dbReference type="Pfam" id="PF00456">
    <property type="entry name" value="Transketolase_N"/>
    <property type="match status" value="1"/>
</dbReference>
<evidence type="ECO:0000256" key="11">
    <source>
        <dbReference type="ARBA" id="ARBA00023052"/>
    </source>
</evidence>
<keyword evidence="11" id="KW-0786">Thiamine pyrophosphate</keyword>
<evidence type="ECO:0000256" key="5">
    <source>
        <dbReference type="ARBA" id="ARBA00007131"/>
    </source>
</evidence>
<dbReference type="Gene3D" id="3.40.50.920">
    <property type="match status" value="1"/>
</dbReference>
<comment type="similarity">
    <text evidence="5">Belongs to the transketolase family.</text>
</comment>
<dbReference type="NCBIfam" id="NF004559">
    <property type="entry name" value="PRK05899.2-5"/>
    <property type="match status" value="1"/>
</dbReference>
<name>A0A543IU42_9ACTN</name>
<sequence>MAVQDPHRPSELAAQLRVDAVRASAAAGSGHPTSSLSAADLIAVLLARHLRYDVHDPGDPGNDHLVFSKGHASPLLYAMLKAAGAIGEEELLTFRARHSRLEGHPTPRLPWVDVATGSLGFGLPVGVGLALTGRRLDRLPYRVWVLCGDGELAEGSMWEAAEHAGHEGLGNLTAIVDVNRLGQRGPTRHGWDTAAYAARFGAFGWHTIEIDGHDLDAIDHAYREAARSDRPAVVLARTRKGRGVAAVEDREGFHGKPLEDAGQAVAELGGERHLTVSVAPPRSSREPHRFPGGPYRPPEYEVGAQVATRDAFGAALAALGAARGEVVALDGEVADSTRTEAFAAAHPERFFEFYIAEQQMTAAAVGMQRRGWIPFAATFAAFWARAYDFVRMAAVSRADLRLVGSHAGVSIGPDGPSQMGLEDLAAFRAVHGSTVLYPCDANQAAALTAAMAGLSGVCYLRTTRNPTPVIYPPGTRFPVGGSRVLRGSGRDAVTIVAAGITVHEALAAADALAADGIAAGVIDAYSVKPIDAATIRTAAEHTGRVLTVEDHWPEGGLGDAVLEALAETDAKVVRLAVRAMPGSATSREQLEDAGIDRGAIRRAVHDLYALAAR</sequence>
<dbReference type="PANTHER" id="PTHR43195:SF1">
    <property type="entry name" value="FI06132P-RELATED"/>
    <property type="match status" value="1"/>
</dbReference>
<dbReference type="GO" id="GO:0000287">
    <property type="term" value="F:magnesium ion binding"/>
    <property type="evidence" value="ECO:0007669"/>
    <property type="project" value="UniProtKB-ARBA"/>
</dbReference>
<dbReference type="GO" id="GO:0004802">
    <property type="term" value="F:transketolase activity"/>
    <property type="evidence" value="ECO:0007669"/>
    <property type="project" value="TreeGrafter"/>
</dbReference>
<comment type="cofactor">
    <cofactor evidence="4">
        <name>thiamine diphosphate</name>
        <dbReference type="ChEBI" id="CHEBI:58937"/>
    </cofactor>
</comment>
<dbReference type="Pfam" id="PF02780">
    <property type="entry name" value="Transketolase_C"/>
    <property type="match status" value="1"/>
</dbReference>
<comment type="cofactor">
    <cofactor evidence="2">
        <name>Mn(2+)</name>
        <dbReference type="ChEBI" id="CHEBI:29035"/>
    </cofactor>
</comment>
<reference evidence="13 14" key="1">
    <citation type="submission" date="2019-06" db="EMBL/GenBank/DDBJ databases">
        <title>Sequencing the genomes of 1000 actinobacteria strains.</title>
        <authorList>
            <person name="Klenk H.-P."/>
        </authorList>
    </citation>
    <scope>NUCLEOTIDE SEQUENCE [LARGE SCALE GENOMIC DNA]</scope>
    <source>
        <strain evidence="13 14">DSM 43186</strain>
    </source>
</reference>
<gene>
    <name evidence="13" type="ORF">FHX40_0755</name>
</gene>
<evidence type="ECO:0000256" key="7">
    <source>
        <dbReference type="ARBA" id="ARBA00022679"/>
    </source>
</evidence>
<dbReference type="AlphaFoldDB" id="A0A543IU42"/>
<evidence type="ECO:0000313" key="14">
    <source>
        <dbReference type="Proteomes" id="UP000319213"/>
    </source>
</evidence>
<dbReference type="FunFam" id="3.40.50.970:FF:000129">
    <property type="entry name" value="Transketolase"/>
    <property type="match status" value="1"/>
</dbReference>
<evidence type="ECO:0000256" key="3">
    <source>
        <dbReference type="ARBA" id="ARBA00001946"/>
    </source>
</evidence>
<evidence type="ECO:0000256" key="9">
    <source>
        <dbReference type="ARBA" id="ARBA00022837"/>
    </source>
</evidence>
<dbReference type="Proteomes" id="UP000319213">
    <property type="component" value="Unassembled WGS sequence"/>
</dbReference>
<dbReference type="Pfam" id="PF02779">
    <property type="entry name" value="Transket_pyr"/>
    <property type="match status" value="1"/>
</dbReference>
<evidence type="ECO:0000313" key="13">
    <source>
        <dbReference type="EMBL" id="TQM74093.1"/>
    </source>
</evidence>
<evidence type="ECO:0000256" key="6">
    <source>
        <dbReference type="ARBA" id="ARBA00011738"/>
    </source>
</evidence>
<dbReference type="Gene3D" id="3.40.50.970">
    <property type="match status" value="2"/>
</dbReference>
<evidence type="ECO:0000256" key="2">
    <source>
        <dbReference type="ARBA" id="ARBA00001936"/>
    </source>
</evidence>
<dbReference type="PANTHER" id="PTHR43195">
    <property type="entry name" value="TRANSKETOLASE"/>
    <property type="match status" value="1"/>
</dbReference>
<protein>
    <submittedName>
        <fullName evidence="13">Transketolase</fullName>
    </submittedName>
</protein>
<keyword evidence="9" id="KW-0106">Calcium</keyword>
<dbReference type="GO" id="GO:0030976">
    <property type="term" value="F:thiamine pyrophosphate binding"/>
    <property type="evidence" value="ECO:0007669"/>
    <property type="project" value="TreeGrafter"/>
</dbReference>
<dbReference type="InterPro" id="IPR005474">
    <property type="entry name" value="Transketolase_N"/>
</dbReference>
<dbReference type="RefSeq" id="WP_142258315.1">
    <property type="nucleotide sequence ID" value="NZ_BMPV01000006.1"/>
</dbReference>
<evidence type="ECO:0000256" key="10">
    <source>
        <dbReference type="ARBA" id="ARBA00022842"/>
    </source>
</evidence>
<dbReference type="OrthoDB" id="8732661at2"/>
<dbReference type="SUPFAM" id="SSF52922">
    <property type="entry name" value="TK C-terminal domain-like"/>
    <property type="match status" value="1"/>
</dbReference>
<keyword evidence="7" id="KW-0808">Transferase</keyword>
<comment type="cofactor">
    <cofactor evidence="3">
        <name>Mg(2+)</name>
        <dbReference type="ChEBI" id="CHEBI:18420"/>
    </cofactor>
</comment>
<dbReference type="InterPro" id="IPR020826">
    <property type="entry name" value="Transketolase_BS"/>
</dbReference>
<comment type="cofactor">
    <cofactor evidence="1">
        <name>Ca(2+)</name>
        <dbReference type="ChEBI" id="CHEBI:29108"/>
    </cofactor>
</comment>
<evidence type="ECO:0000259" key="12">
    <source>
        <dbReference type="SMART" id="SM00861"/>
    </source>
</evidence>
<dbReference type="CDD" id="cd07033">
    <property type="entry name" value="TPP_PYR_DXS_TK_like"/>
    <property type="match status" value="1"/>
</dbReference>
<dbReference type="SMART" id="SM00861">
    <property type="entry name" value="Transket_pyr"/>
    <property type="match status" value="1"/>
</dbReference>
<dbReference type="EMBL" id="VFPQ01000001">
    <property type="protein sequence ID" value="TQM74093.1"/>
    <property type="molecule type" value="Genomic_DNA"/>
</dbReference>